<comment type="caution">
    <text evidence="2">The sequence shown here is derived from an EMBL/GenBank/DDBJ whole genome shotgun (WGS) entry which is preliminary data.</text>
</comment>
<accession>A0A2G9XC48</accession>
<keyword evidence="1" id="KW-0812">Transmembrane</keyword>
<evidence type="ECO:0000256" key="1">
    <source>
        <dbReference type="SAM" id="Phobius"/>
    </source>
</evidence>
<feature type="transmembrane region" description="Helical" evidence="1">
    <location>
        <begin position="42"/>
        <end position="65"/>
    </location>
</feature>
<feature type="transmembrane region" description="Helical" evidence="1">
    <location>
        <begin position="77"/>
        <end position="96"/>
    </location>
</feature>
<protein>
    <submittedName>
        <fullName evidence="2">Uncharacterized protein</fullName>
    </submittedName>
</protein>
<evidence type="ECO:0000313" key="3">
    <source>
        <dbReference type="Proteomes" id="UP000231388"/>
    </source>
</evidence>
<dbReference type="EMBL" id="PCQY01000023">
    <property type="protein sequence ID" value="PIP04555.1"/>
    <property type="molecule type" value="Genomic_DNA"/>
</dbReference>
<dbReference type="AlphaFoldDB" id="A0A2G9XC48"/>
<name>A0A2G9XC48_UNCKA</name>
<keyword evidence="1" id="KW-1133">Transmembrane helix</keyword>
<dbReference type="Proteomes" id="UP000231388">
    <property type="component" value="Unassembled WGS sequence"/>
</dbReference>
<evidence type="ECO:0000313" key="2">
    <source>
        <dbReference type="EMBL" id="PIP04555.1"/>
    </source>
</evidence>
<gene>
    <name evidence="2" type="ORF">COX53_01845</name>
</gene>
<reference evidence="2 3" key="1">
    <citation type="submission" date="2017-09" db="EMBL/GenBank/DDBJ databases">
        <title>Depth-based differentiation of microbial function through sediment-hosted aquifers and enrichment of novel symbionts in the deep terrestrial subsurface.</title>
        <authorList>
            <person name="Probst A.J."/>
            <person name="Ladd B."/>
            <person name="Jarett J.K."/>
            <person name="Geller-Mcgrath D.E."/>
            <person name="Sieber C.M."/>
            <person name="Emerson J.B."/>
            <person name="Anantharaman K."/>
            <person name="Thomas B.C."/>
            <person name="Malmstrom R."/>
            <person name="Stieglmeier M."/>
            <person name="Klingl A."/>
            <person name="Woyke T."/>
            <person name="Ryan C.M."/>
            <person name="Banfield J.F."/>
        </authorList>
    </citation>
    <scope>NUCLEOTIDE SEQUENCE [LARGE SCALE GENOMIC DNA]</scope>
    <source>
        <strain evidence="2">CG23_combo_of_CG06-09_8_20_14_all_40_14</strain>
    </source>
</reference>
<keyword evidence="1" id="KW-0472">Membrane</keyword>
<feature type="transmembrane region" description="Helical" evidence="1">
    <location>
        <begin position="12"/>
        <end position="35"/>
    </location>
</feature>
<sequence length="99" mass="10756">MLETITVLKGPVIGDGMLFITINLVAFLICLMFILRIGTGKLAIPVFFIGLGFLLSALIPLLFGIESLWAVPLVEGLFVFAGVVIFMKILGIFDLITNK</sequence>
<organism evidence="2 3">
    <name type="scientific">candidate division WWE3 bacterium CG23_combo_of_CG06-09_8_20_14_all_40_14</name>
    <dbReference type="NCBI Taxonomy" id="1975095"/>
    <lineage>
        <taxon>Bacteria</taxon>
        <taxon>Katanobacteria</taxon>
    </lineage>
</organism>
<proteinExistence type="predicted"/>